<dbReference type="Proteomes" id="UP001499852">
    <property type="component" value="Unassembled WGS sequence"/>
</dbReference>
<protein>
    <submittedName>
        <fullName evidence="1">Uncharacterized protein</fullName>
    </submittedName>
</protein>
<gene>
    <name evidence="1" type="ORF">GCM10023213_28280</name>
</gene>
<organism evidence="1 2">
    <name type="scientific">Prosthecobacter algae</name>
    <dbReference type="NCBI Taxonomy" id="1144682"/>
    <lineage>
        <taxon>Bacteria</taxon>
        <taxon>Pseudomonadati</taxon>
        <taxon>Verrucomicrobiota</taxon>
        <taxon>Verrucomicrobiia</taxon>
        <taxon>Verrucomicrobiales</taxon>
        <taxon>Verrucomicrobiaceae</taxon>
        <taxon>Prosthecobacter</taxon>
    </lineage>
</organism>
<proteinExistence type="predicted"/>
<name>A0ABP9P8I2_9BACT</name>
<comment type="caution">
    <text evidence="1">The sequence shown here is derived from an EMBL/GenBank/DDBJ whole genome shotgun (WGS) entry which is preliminary data.</text>
</comment>
<evidence type="ECO:0000313" key="2">
    <source>
        <dbReference type="Proteomes" id="UP001499852"/>
    </source>
</evidence>
<sequence length="190" mass="20815">MIDLQFYHAEASRHGQCRHERVKRADWNEGPTNLATKGFQGAACVSDSIMQNPLPDRIGNPRHPSAEPAVLPFGPHASHHVGVSCVQNMQQPGDVSRVILPISIHGEKSLPLRFSQSIKQRCRLTPVFIKGKHSQGGPSLRQGRRLQASGILAAIVHSDDFIGASQRFHGQTGLGEYGLDTFFLIIKGNN</sequence>
<dbReference type="EMBL" id="BAABIA010000005">
    <property type="protein sequence ID" value="GAA5142400.1"/>
    <property type="molecule type" value="Genomic_DNA"/>
</dbReference>
<reference evidence="2" key="1">
    <citation type="journal article" date="2019" name="Int. J. Syst. Evol. Microbiol.">
        <title>The Global Catalogue of Microorganisms (GCM) 10K type strain sequencing project: providing services to taxonomists for standard genome sequencing and annotation.</title>
        <authorList>
            <consortium name="The Broad Institute Genomics Platform"/>
            <consortium name="The Broad Institute Genome Sequencing Center for Infectious Disease"/>
            <person name="Wu L."/>
            <person name="Ma J."/>
        </authorList>
    </citation>
    <scope>NUCLEOTIDE SEQUENCE [LARGE SCALE GENOMIC DNA]</scope>
    <source>
        <strain evidence="2">JCM 18053</strain>
    </source>
</reference>
<accession>A0ABP9P8I2</accession>
<evidence type="ECO:0000313" key="1">
    <source>
        <dbReference type="EMBL" id="GAA5142400.1"/>
    </source>
</evidence>
<keyword evidence="2" id="KW-1185">Reference proteome</keyword>